<accession>A0A0E9P7Z4</accession>
<reference evidence="1" key="2">
    <citation type="journal article" date="2015" name="Fish Shellfish Immunol.">
        <title>Early steps in the European eel (Anguilla anguilla)-Vibrio vulnificus interaction in the gills: Role of the RtxA13 toxin.</title>
        <authorList>
            <person name="Callol A."/>
            <person name="Pajuelo D."/>
            <person name="Ebbesson L."/>
            <person name="Teles M."/>
            <person name="MacKenzie S."/>
            <person name="Amaro C."/>
        </authorList>
    </citation>
    <scope>NUCLEOTIDE SEQUENCE</scope>
</reference>
<name>A0A0E9P7Z4_ANGAN</name>
<proteinExistence type="predicted"/>
<sequence length="44" mass="4804">MGKGGEANLENGLTGNSMECVFFCGGNMRPEKLWNLDKVPFQPS</sequence>
<organism evidence="1">
    <name type="scientific">Anguilla anguilla</name>
    <name type="common">European freshwater eel</name>
    <name type="synonym">Muraena anguilla</name>
    <dbReference type="NCBI Taxonomy" id="7936"/>
    <lineage>
        <taxon>Eukaryota</taxon>
        <taxon>Metazoa</taxon>
        <taxon>Chordata</taxon>
        <taxon>Craniata</taxon>
        <taxon>Vertebrata</taxon>
        <taxon>Euteleostomi</taxon>
        <taxon>Actinopterygii</taxon>
        <taxon>Neopterygii</taxon>
        <taxon>Teleostei</taxon>
        <taxon>Anguilliformes</taxon>
        <taxon>Anguillidae</taxon>
        <taxon>Anguilla</taxon>
    </lineage>
</organism>
<evidence type="ECO:0000313" key="1">
    <source>
        <dbReference type="EMBL" id="JAH00412.1"/>
    </source>
</evidence>
<dbReference type="AlphaFoldDB" id="A0A0E9P7Z4"/>
<dbReference type="EMBL" id="GBXM01108165">
    <property type="protein sequence ID" value="JAH00412.1"/>
    <property type="molecule type" value="Transcribed_RNA"/>
</dbReference>
<reference evidence="1" key="1">
    <citation type="submission" date="2014-11" db="EMBL/GenBank/DDBJ databases">
        <authorList>
            <person name="Amaro Gonzalez C."/>
        </authorList>
    </citation>
    <scope>NUCLEOTIDE SEQUENCE</scope>
</reference>
<protein>
    <submittedName>
        <fullName evidence="1">Uncharacterized protein</fullName>
    </submittedName>
</protein>